<evidence type="ECO:0000313" key="1">
    <source>
        <dbReference type="EMBL" id="PIZ93867.1"/>
    </source>
</evidence>
<dbReference type="EMBL" id="PFPJ01000032">
    <property type="protein sequence ID" value="PIZ93867.1"/>
    <property type="molecule type" value="Genomic_DNA"/>
</dbReference>
<gene>
    <name evidence="1" type="ORF">COX82_01835</name>
</gene>
<proteinExistence type="predicted"/>
<reference evidence="2" key="1">
    <citation type="submission" date="2017-09" db="EMBL/GenBank/DDBJ databases">
        <title>Depth-based differentiation of microbial function through sediment-hosted aquifers and enrichment of novel symbionts in the deep terrestrial subsurface.</title>
        <authorList>
            <person name="Probst A.J."/>
            <person name="Ladd B."/>
            <person name="Jarett J.K."/>
            <person name="Geller-Mcgrath D.E."/>
            <person name="Sieber C.M.K."/>
            <person name="Emerson J.B."/>
            <person name="Anantharaman K."/>
            <person name="Thomas B.C."/>
            <person name="Malmstrom R."/>
            <person name="Stieglmeier M."/>
            <person name="Klingl A."/>
            <person name="Woyke T."/>
            <person name="Ryan C.M."/>
            <person name="Banfield J.F."/>
        </authorList>
    </citation>
    <scope>NUCLEOTIDE SEQUENCE [LARGE SCALE GENOMIC DNA]</scope>
</reference>
<organism evidence="1 2">
    <name type="scientific">Candidatus Magasanikbacteria bacterium CG_4_10_14_0_2_um_filter_41_10</name>
    <dbReference type="NCBI Taxonomy" id="1974638"/>
    <lineage>
        <taxon>Bacteria</taxon>
        <taxon>Candidatus Magasanikiibacteriota</taxon>
    </lineage>
</organism>
<evidence type="ECO:0000313" key="2">
    <source>
        <dbReference type="Proteomes" id="UP000228750"/>
    </source>
</evidence>
<protein>
    <submittedName>
        <fullName evidence="1">Uncharacterized protein</fullName>
    </submittedName>
</protein>
<dbReference type="AlphaFoldDB" id="A0A2M7V5P6"/>
<name>A0A2M7V5P6_9BACT</name>
<dbReference type="Proteomes" id="UP000228750">
    <property type="component" value="Unassembled WGS sequence"/>
</dbReference>
<accession>A0A2M7V5P6</accession>
<comment type="caution">
    <text evidence="1">The sequence shown here is derived from an EMBL/GenBank/DDBJ whole genome shotgun (WGS) entry which is preliminary data.</text>
</comment>
<sequence length="158" mass="19140">MVHTYKYMNIQLDKKQYHTLLTALQTAGFVYGIMGDMVDSKYKKRSKQLDDLENIVLEHADEYGMGEFVEIFEGTKYLNEKFMEKVIQDLKEYEDYVFWDMLAREMAKKEFHTLYTDDELKQMEERDLLHKIFDLEEKYHEIFEEVGIDNLELVNYEK</sequence>